<evidence type="ECO:0000313" key="4">
    <source>
        <dbReference type="Proteomes" id="UP001515480"/>
    </source>
</evidence>
<accession>A0AB34JP21</accession>
<evidence type="ECO:0008006" key="5">
    <source>
        <dbReference type="Google" id="ProtNLM"/>
    </source>
</evidence>
<evidence type="ECO:0000313" key="3">
    <source>
        <dbReference type="EMBL" id="KAL1523611.1"/>
    </source>
</evidence>
<name>A0AB34JP21_PRYPA</name>
<gene>
    <name evidence="3" type="ORF">AB1Y20_018547</name>
</gene>
<keyword evidence="4" id="KW-1185">Reference proteome</keyword>
<comment type="caution">
    <text evidence="3">The sequence shown here is derived from an EMBL/GenBank/DDBJ whole genome shotgun (WGS) entry which is preliminary data.</text>
</comment>
<sequence>MMFYPGQAGAPPKSAGATQLPLFVKGPRPVRLGPAHPTAHLPDRARMAFSGSALDSGGAPRDDHGGAGGVRGFLAYDPASCARRDDAGSRAAQAAATRTLVSPYGVLAPRQPPPPRSAGKPPSSSGSAAPQRKGSGGRARHTAPRTRFPRNFPQPALLPPSTAPLRPHERSASACVPGTSHAVAPIAGLHGTYTSAPRVTPQGAEMLSFEDSPEHALQNAMQELDELRGLALTDERDSWRLAEAQRRPKTAPLHRPSTACAALATSTADEGSEGGVRVETEAELRARLGAAENVMRKLYRKNTQLEEMLATRPKTAAPSPTVESAPANEDGPGASEAQALFLLQQKETDLQKMRDYTSQLAARLETLSQDQLAMKNDGEQAATAARNAEYRERYLRMRTEYRQLLRSRTDSIKKSGKVSQEQERNVLLEQLDVALRDEAELHRRESQRLNEELYLQEKKNCDSYVEKRLLQDRLAALEREMAARDELEGEIDGKMVALFNRLKQLEDANLNLEQEKEQLKGKLGAHPAELSPAAA</sequence>
<organism evidence="3 4">
    <name type="scientific">Prymnesium parvum</name>
    <name type="common">Toxic golden alga</name>
    <dbReference type="NCBI Taxonomy" id="97485"/>
    <lineage>
        <taxon>Eukaryota</taxon>
        <taxon>Haptista</taxon>
        <taxon>Haptophyta</taxon>
        <taxon>Prymnesiophyceae</taxon>
        <taxon>Prymnesiales</taxon>
        <taxon>Prymnesiaceae</taxon>
        <taxon>Prymnesium</taxon>
    </lineage>
</organism>
<feature type="region of interest" description="Disordered" evidence="2">
    <location>
        <begin position="102"/>
        <end position="173"/>
    </location>
</feature>
<proteinExistence type="predicted"/>
<keyword evidence="1" id="KW-0175">Coiled coil</keyword>
<dbReference type="EMBL" id="JBGBPQ010000005">
    <property type="protein sequence ID" value="KAL1523611.1"/>
    <property type="molecule type" value="Genomic_DNA"/>
</dbReference>
<feature type="region of interest" description="Disordered" evidence="2">
    <location>
        <begin position="311"/>
        <end position="333"/>
    </location>
</feature>
<feature type="compositionally biased region" description="Basic residues" evidence="2">
    <location>
        <begin position="138"/>
        <end position="148"/>
    </location>
</feature>
<feature type="compositionally biased region" description="Low complexity" evidence="2">
    <location>
        <begin position="117"/>
        <end position="131"/>
    </location>
</feature>
<feature type="coiled-coil region" evidence="1">
    <location>
        <begin position="467"/>
        <end position="525"/>
    </location>
</feature>
<feature type="region of interest" description="Disordered" evidence="2">
    <location>
        <begin position="47"/>
        <end position="72"/>
    </location>
</feature>
<dbReference type="AlphaFoldDB" id="A0AB34JP21"/>
<evidence type="ECO:0000256" key="1">
    <source>
        <dbReference type="SAM" id="Coils"/>
    </source>
</evidence>
<reference evidence="3 4" key="1">
    <citation type="journal article" date="2024" name="Science">
        <title>Giant polyketide synthase enzymes in the biosynthesis of giant marine polyether toxins.</title>
        <authorList>
            <person name="Fallon T.R."/>
            <person name="Shende V.V."/>
            <person name="Wierzbicki I.H."/>
            <person name="Pendleton A.L."/>
            <person name="Watervoot N.F."/>
            <person name="Auber R.P."/>
            <person name="Gonzalez D.J."/>
            <person name="Wisecaver J.H."/>
            <person name="Moore B.S."/>
        </authorList>
    </citation>
    <scope>NUCLEOTIDE SEQUENCE [LARGE SCALE GENOMIC DNA]</scope>
    <source>
        <strain evidence="3 4">12B1</strain>
    </source>
</reference>
<protein>
    <recommendedName>
        <fullName evidence="5">Centrosomal protein of 162 kDa</fullName>
    </recommendedName>
</protein>
<evidence type="ECO:0000256" key="2">
    <source>
        <dbReference type="SAM" id="MobiDB-lite"/>
    </source>
</evidence>
<dbReference type="Proteomes" id="UP001515480">
    <property type="component" value="Unassembled WGS sequence"/>
</dbReference>